<keyword evidence="2" id="KW-1185">Reference proteome</keyword>
<organism evidence="1 2">
    <name type="scientific">Desmophyllum pertusum</name>
    <dbReference type="NCBI Taxonomy" id="174260"/>
    <lineage>
        <taxon>Eukaryota</taxon>
        <taxon>Metazoa</taxon>
        <taxon>Cnidaria</taxon>
        <taxon>Anthozoa</taxon>
        <taxon>Hexacorallia</taxon>
        <taxon>Scleractinia</taxon>
        <taxon>Caryophylliina</taxon>
        <taxon>Caryophylliidae</taxon>
        <taxon>Desmophyllum</taxon>
    </lineage>
</organism>
<dbReference type="Proteomes" id="UP001163046">
    <property type="component" value="Unassembled WGS sequence"/>
</dbReference>
<dbReference type="OrthoDB" id="10060990at2759"/>
<accession>A0A9W9ZPH1</accession>
<evidence type="ECO:0000313" key="1">
    <source>
        <dbReference type="EMBL" id="KAJ7385501.1"/>
    </source>
</evidence>
<protein>
    <submittedName>
        <fullName evidence="1">Uncharacterized protein</fullName>
    </submittedName>
</protein>
<evidence type="ECO:0000313" key="2">
    <source>
        <dbReference type="Proteomes" id="UP001163046"/>
    </source>
</evidence>
<dbReference type="EMBL" id="MU825880">
    <property type="protein sequence ID" value="KAJ7385501.1"/>
    <property type="molecule type" value="Genomic_DNA"/>
</dbReference>
<comment type="caution">
    <text evidence="1">The sequence shown here is derived from an EMBL/GenBank/DDBJ whole genome shotgun (WGS) entry which is preliminary data.</text>
</comment>
<reference evidence="1" key="1">
    <citation type="submission" date="2023-01" db="EMBL/GenBank/DDBJ databases">
        <title>Genome assembly of the deep-sea coral Lophelia pertusa.</title>
        <authorList>
            <person name="Herrera S."/>
            <person name="Cordes E."/>
        </authorList>
    </citation>
    <scope>NUCLEOTIDE SEQUENCE</scope>
    <source>
        <strain evidence="1">USNM1676648</strain>
        <tissue evidence="1">Polyp</tissue>
    </source>
</reference>
<gene>
    <name evidence="1" type="ORF">OS493_015072</name>
</gene>
<sequence>MADGGTDQGAVEEVLVYVCYLDWEHGMEDREWKGKLTAFGSDGCAVHDWCKKWRLGTTSTRPINKQLQGVLVWSALKILFNGFKVLVMHSQNTREGRVGSAGRQGRATFSAKFLTSFKGLLFTHLTWDIVEEAAHLSKVFQAVPIATTFPFYGH</sequence>
<dbReference type="AlphaFoldDB" id="A0A9W9ZPH1"/>
<name>A0A9W9ZPH1_9CNID</name>
<proteinExistence type="predicted"/>